<proteinExistence type="predicted"/>
<keyword evidence="2" id="KW-1185">Reference proteome</keyword>
<dbReference type="OrthoDB" id="2866493at2"/>
<reference evidence="1" key="1">
    <citation type="submission" date="2016-02" db="EMBL/GenBank/DDBJ databases">
        <title>Genome sequence of Bacillus trypoxylicola KCTC 13244(T).</title>
        <authorList>
            <person name="Jeong H."/>
            <person name="Park S.-H."/>
            <person name="Choi S.-K."/>
        </authorList>
    </citation>
    <scope>NUCLEOTIDE SEQUENCE [LARGE SCALE GENOMIC DNA]</scope>
    <source>
        <strain evidence="1">KCTC 13244</strain>
    </source>
</reference>
<name>A0A161Q447_9BACI</name>
<dbReference type="AlphaFoldDB" id="A0A161Q447"/>
<protein>
    <recommendedName>
        <fullName evidence="3">DUF3887 domain-containing protein</fullName>
    </recommendedName>
</protein>
<evidence type="ECO:0008006" key="3">
    <source>
        <dbReference type="Google" id="ProtNLM"/>
    </source>
</evidence>
<gene>
    <name evidence="1" type="ORF">AZF04_18690</name>
</gene>
<organism evidence="1 2">
    <name type="scientific">Alkalihalobacillus trypoxylicola</name>
    <dbReference type="NCBI Taxonomy" id="519424"/>
    <lineage>
        <taxon>Bacteria</taxon>
        <taxon>Bacillati</taxon>
        <taxon>Bacillota</taxon>
        <taxon>Bacilli</taxon>
        <taxon>Bacillales</taxon>
        <taxon>Bacillaceae</taxon>
        <taxon>Alkalihalobacillus</taxon>
    </lineage>
</organism>
<dbReference type="Proteomes" id="UP000075806">
    <property type="component" value="Unassembled WGS sequence"/>
</dbReference>
<accession>A0A161Q447</accession>
<sequence>MKKGNSLLIAYMLVGIILSGCGDTLLVVRTPLEADQYLRNNIEELVFDSFEQMVSSDSGVTDKEFIELQRVIRDHDETRYIMIEEELFRFNIDGELLYYTVWTKDEQDQSLQLNALKIAPQ</sequence>
<comment type="caution">
    <text evidence="1">The sequence shown here is derived from an EMBL/GenBank/DDBJ whole genome shotgun (WGS) entry which is preliminary data.</text>
</comment>
<evidence type="ECO:0000313" key="2">
    <source>
        <dbReference type="Proteomes" id="UP000075806"/>
    </source>
</evidence>
<dbReference type="EMBL" id="LTAO01000014">
    <property type="protein sequence ID" value="KYG30874.1"/>
    <property type="molecule type" value="Genomic_DNA"/>
</dbReference>
<dbReference type="PROSITE" id="PS51257">
    <property type="entry name" value="PROKAR_LIPOPROTEIN"/>
    <property type="match status" value="1"/>
</dbReference>
<dbReference type="RefSeq" id="WP_061948799.1">
    <property type="nucleotide sequence ID" value="NZ_LTAO01000014.1"/>
</dbReference>
<evidence type="ECO:0000313" key="1">
    <source>
        <dbReference type="EMBL" id="KYG30874.1"/>
    </source>
</evidence>